<proteinExistence type="inferred from homology"/>
<evidence type="ECO:0000259" key="7">
    <source>
        <dbReference type="Pfam" id="PF00155"/>
    </source>
</evidence>
<dbReference type="InterPro" id="IPR015422">
    <property type="entry name" value="PyrdxlP-dep_Trfase_small"/>
</dbReference>
<gene>
    <name evidence="8" type="ORF">C3Y92_03610</name>
</gene>
<dbReference type="GO" id="GO:1901605">
    <property type="term" value="P:alpha-amino acid metabolic process"/>
    <property type="evidence" value="ECO:0007669"/>
    <property type="project" value="TreeGrafter"/>
</dbReference>
<evidence type="ECO:0000256" key="2">
    <source>
        <dbReference type="ARBA" id="ARBA00007441"/>
    </source>
</evidence>
<organism evidence="8 9">
    <name type="scientific">Solidesulfovibrio carbinolicus</name>
    <dbReference type="NCBI Taxonomy" id="296842"/>
    <lineage>
        <taxon>Bacteria</taxon>
        <taxon>Pseudomonadati</taxon>
        <taxon>Thermodesulfobacteriota</taxon>
        <taxon>Desulfovibrionia</taxon>
        <taxon>Desulfovibrionales</taxon>
        <taxon>Desulfovibrionaceae</taxon>
        <taxon>Solidesulfovibrio</taxon>
    </lineage>
</organism>
<dbReference type="PANTHER" id="PTHR42790">
    <property type="entry name" value="AMINOTRANSFERASE"/>
    <property type="match status" value="1"/>
</dbReference>
<dbReference type="RefSeq" id="WP_129349592.1">
    <property type="nucleotide sequence ID" value="NZ_CP026538.1"/>
</dbReference>
<keyword evidence="9" id="KW-1185">Reference proteome</keyword>
<dbReference type="EMBL" id="CP026538">
    <property type="protein sequence ID" value="QAZ66377.1"/>
    <property type="molecule type" value="Genomic_DNA"/>
</dbReference>
<comment type="similarity">
    <text evidence="2">Belongs to the class-I pyridoxal-phosphate-dependent aminotransferase family.</text>
</comment>
<dbReference type="SUPFAM" id="SSF53383">
    <property type="entry name" value="PLP-dependent transferases"/>
    <property type="match status" value="1"/>
</dbReference>
<feature type="domain" description="Aminotransferase class I/classII large" evidence="7">
    <location>
        <begin position="47"/>
        <end position="380"/>
    </location>
</feature>
<sequence>MPAFAKRMSQVRRSFIREILKVTADPSIISFAGGLPKPDLFPTGPIAAAAARVLAENGPAALQYSVTEGEPALRQWIADRYKTKRGLDIDPATILITNGSQQSLDLLGKVFLDPGDVVGVELPGYIGAIQAFSVFEPTFAGVPLGPEGPDIDRLVDVLTRQQAKMFYAVPNFQNPSGLTYSLTARRAVAEAMRVSDAIFVEDDPYGELRFMGEALPPVSAFMTQDRYLLGTFSKIAAPGLRLGWVVADPDSLPKLVTAKQASDLHCSTLVQRILVQYLADNDLDAHIATIKAAYGTQRDLMVERIKAEFPEGVQYTEPEGGMFLWVTLPEGCSAFALFDLCIKEKVAFVPGEPFFVDGSGQRTMRLNFSNAEPERIVEGIRRMGRAIEKLLETPACPAGPSA</sequence>
<dbReference type="FunFam" id="3.40.640.10:FF:000053">
    <property type="entry name" value="Aminotransferase, class I"/>
    <property type="match status" value="1"/>
</dbReference>
<dbReference type="InterPro" id="IPR004839">
    <property type="entry name" value="Aminotransferase_I/II_large"/>
</dbReference>
<dbReference type="Gene3D" id="3.90.1150.10">
    <property type="entry name" value="Aspartate Aminotransferase, domain 1"/>
    <property type="match status" value="1"/>
</dbReference>
<dbReference type="Proteomes" id="UP000293296">
    <property type="component" value="Chromosome"/>
</dbReference>
<dbReference type="OrthoDB" id="9808770at2"/>
<accession>A0A4P6HHA9</accession>
<dbReference type="PANTHER" id="PTHR42790:SF19">
    <property type="entry name" value="KYNURENINE_ALPHA-AMINOADIPATE AMINOTRANSFERASE, MITOCHONDRIAL"/>
    <property type="match status" value="1"/>
</dbReference>
<dbReference type="CDD" id="cd00609">
    <property type="entry name" value="AAT_like"/>
    <property type="match status" value="1"/>
</dbReference>
<evidence type="ECO:0000256" key="3">
    <source>
        <dbReference type="ARBA" id="ARBA00011738"/>
    </source>
</evidence>
<keyword evidence="4 8" id="KW-0032">Aminotransferase</keyword>
<comment type="cofactor">
    <cofactor evidence="1">
        <name>pyridoxal 5'-phosphate</name>
        <dbReference type="ChEBI" id="CHEBI:597326"/>
    </cofactor>
</comment>
<dbReference type="InterPro" id="IPR015421">
    <property type="entry name" value="PyrdxlP-dep_Trfase_major"/>
</dbReference>
<dbReference type="Gene3D" id="3.40.640.10">
    <property type="entry name" value="Type I PLP-dependent aspartate aminotransferase-like (Major domain)"/>
    <property type="match status" value="1"/>
</dbReference>
<evidence type="ECO:0000313" key="9">
    <source>
        <dbReference type="Proteomes" id="UP000293296"/>
    </source>
</evidence>
<dbReference type="GO" id="GO:0008483">
    <property type="term" value="F:transaminase activity"/>
    <property type="evidence" value="ECO:0007669"/>
    <property type="project" value="UniProtKB-KW"/>
</dbReference>
<dbReference type="InterPro" id="IPR050859">
    <property type="entry name" value="Class-I_PLP-dep_aminotransf"/>
</dbReference>
<comment type="subunit">
    <text evidence="3">Homodimer.</text>
</comment>
<keyword evidence="6" id="KW-0663">Pyridoxal phosphate</keyword>
<evidence type="ECO:0000256" key="6">
    <source>
        <dbReference type="ARBA" id="ARBA00022898"/>
    </source>
</evidence>
<evidence type="ECO:0000313" key="8">
    <source>
        <dbReference type="EMBL" id="QAZ66377.1"/>
    </source>
</evidence>
<evidence type="ECO:0000256" key="1">
    <source>
        <dbReference type="ARBA" id="ARBA00001933"/>
    </source>
</evidence>
<evidence type="ECO:0000256" key="5">
    <source>
        <dbReference type="ARBA" id="ARBA00022679"/>
    </source>
</evidence>
<keyword evidence="5 8" id="KW-0808">Transferase</keyword>
<reference evidence="8 9" key="1">
    <citation type="submission" date="2018-02" db="EMBL/GenBank/DDBJ databases">
        <title>Genome sequence of Desulfovibrio carbinolicus DSM 3852.</title>
        <authorList>
            <person name="Wilbanks E."/>
            <person name="Skennerton C.T."/>
            <person name="Orphan V.J."/>
        </authorList>
    </citation>
    <scope>NUCLEOTIDE SEQUENCE [LARGE SCALE GENOMIC DNA]</scope>
    <source>
        <strain evidence="8 9">DSM 3852</strain>
    </source>
</reference>
<evidence type="ECO:0000256" key="4">
    <source>
        <dbReference type="ARBA" id="ARBA00022576"/>
    </source>
</evidence>
<protein>
    <submittedName>
        <fullName evidence="8">Aspartate aminotransferase</fullName>
    </submittedName>
</protein>
<dbReference type="Pfam" id="PF00155">
    <property type="entry name" value="Aminotran_1_2"/>
    <property type="match status" value="1"/>
</dbReference>
<dbReference type="InterPro" id="IPR015424">
    <property type="entry name" value="PyrdxlP-dep_Trfase"/>
</dbReference>
<dbReference type="AlphaFoldDB" id="A0A4P6HHA9"/>
<dbReference type="KEGG" id="dcb:C3Y92_03610"/>
<dbReference type="GO" id="GO:0030170">
    <property type="term" value="F:pyridoxal phosphate binding"/>
    <property type="evidence" value="ECO:0007669"/>
    <property type="project" value="InterPro"/>
</dbReference>
<name>A0A4P6HHA9_9BACT</name>